<dbReference type="EMBL" id="FNNQ01000001">
    <property type="protein sequence ID" value="SDW00436.1"/>
    <property type="molecule type" value="Genomic_DNA"/>
</dbReference>
<gene>
    <name evidence="1" type="ORF">SAMN05444487_10145</name>
</gene>
<sequence>MLHSYRAPTAKAVRVSNPTTEAKSFTALSKGLLYFLTLADHTIIRIENPLITIYQVENQILLY</sequence>
<reference evidence="1 2" key="1">
    <citation type="submission" date="2016-10" db="EMBL/GenBank/DDBJ databases">
        <authorList>
            <person name="de Groot N.N."/>
        </authorList>
    </citation>
    <scope>NUCLEOTIDE SEQUENCE [LARGE SCALE GENOMIC DNA]</scope>
    <source>
        <strain evidence="1 2">DSM 45610</strain>
    </source>
</reference>
<accession>A0A1H2PZW7</accession>
<dbReference type="AlphaFoldDB" id="A0A1H2PZW7"/>
<dbReference type="STRING" id="1048340.SAMN05444487_10145"/>
<dbReference type="Proteomes" id="UP000198534">
    <property type="component" value="Unassembled WGS sequence"/>
</dbReference>
<keyword evidence="2" id="KW-1185">Reference proteome</keyword>
<evidence type="ECO:0000313" key="1">
    <source>
        <dbReference type="EMBL" id="SDW00436.1"/>
    </source>
</evidence>
<evidence type="ECO:0000313" key="2">
    <source>
        <dbReference type="Proteomes" id="UP000198534"/>
    </source>
</evidence>
<proteinExistence type="predicted"/>
<protein>
    <submittedName>
        <fullName evidence="1">Uncharacterized protein</fullName>
    </submittedName>
</protein>
<name>A0A1H2PZW7_9BACL</name>
<organism evidence="1 2">
    <name type="scientific">Marininema mesophilum</name>
    <dbReference type="NCBI Taxonomy" id="1048340"/>
    <lineage>
        <taxon>Bacteria</taxon>
        <taxon>Bacillati</taxon>
        <taxon>Bacillota</taxon>
        <taxon>Bacilli</taxon>
        <taxon>Bacillales</taxon>
        <taxon>Thermoactinomycetaceae</taxon>
        <taxon>Marininema</taxon>
    </lineage>
</organism>